<feature type="chain" id="PRO_5023910511" evidence="1">
    <location>
        <begin position="22"/>
        <end position="193"/>
    </location>
</feature>
<gene>
    <name evidence="3" type="ORF">FRZ44_49880</name>
</gene>
<sequence length="193" mass="20361">MPLLPALISFLLLLTSPAARAGDLLPAPQGPILLAVSGDIDRTTDGQVALFDRQMLESMGIITLAAISPLDDEPVQFQGVLLRRLLAVVGAHGTAVEAIALNDYVAEIPIAEAEHHDVVIALTRQGHDIPVREMGPLMILYPIERGLDTEAVAARSVRQLSQIVVRDGATPWDGKSVVARSGPASNDGSSLAP</sequence>
<dbReference type="SUPFAM" id="SSF56524">
    <property type="entry name" value="Oxidoreductase molybdopterin-binding domain"/>
    <property type="match status" value="1"/>
</dbReference>
<dbReference type="Proteomes" id="UP000326202">
    <property type="component" value="Chromosome"/>
</dbReference>
<dbReference type="Gene3D" id="3.90.420.10">
    <property type="entry name" value="Oxidoreductase, molybdopterin-binding domain"/>
    <property type="match status" value="1"/>
</dbReference>
<dbReference type="EMBL" id="CP042906">
    <property type="protein sequence ID" value="QEX19673.1"/>
    <property type="molecule type" value="Genomic_DNA"/>
</dbReference>
<dbReference type="InterPro" id="IPR036374">
    <property type="entry name" value="OxRdtase_Mopterin-bd_sf"/>
</dbReference>
<feature type="signal peptide" evidence="1">
    <location>
        <begin position="1"/>
        <end position="21"/>
    </location>
</feature>
<feature type="domain" description="Oxidoreductase molybdopterin-binding" evidence="2">
    <location>
        <begin position="75"/>
        <end position="167"/>
    </location>
</feature>
<dbReference type="KEGG" id="htq:FRZ44_49880"/>
<keyword evidence="4" id="KW-1185">Reference proteome</keyword>
<reference evidence="3 4" key="1">
    <citation type="submission" date="2019-08" db="EMBL/GenBank/DDBJ databases">
        <title>Hyperibacter terrae gen. nov., sp. nov. and Hyperibacter viscosus sp. nov., two new members in the family Rhodospirillaceae isolated from the rhizosphere of Hypericum perforatum.</title>
        <authorList>
            <person name="Noviana Z."/>
        </authorList>
    </citation>
    <scope>NUCLEOTIDE SEQUENCE [LARGE SCALE GENOMIC DNA]</scope>
    <source>
        <strain evidence="3 4">R5913</strain>
    </source>
</reference>
<dbReference type="RefSeq" id="WP_191908289.1">
    <property type="nucleotide sequence ID" value="NZ_CP042906.1"/>
</dbReference>
<dbReference type="InterPro" id="IPR000572">
    <property type="entry name" value="OxRdtase_Mopterin-bd_dom"/>
</dbReference>
<evidence type="ECO:0000313" key="4">
    <source>
        <dbReference type="Proteomes" id="UP000326202"/>
    </source>
</evidence>
<organism evidence="3 4">
    <name type="scientific">Hypericibacter terrae</name>
    <dbReference type="NCBI Taxonomy" id="2602015"/>
    <lineage>
        <taxon>Bacteria</taxon>
        <taxon>Pseudomonadati</taxon>
        <taxon>Pseudomonadota</taxon>
        <taxon>Alphaproteobacteria</taxon>
        <taxon>Rhodospirillales</taxon>
        <taxon>Dongiaceae</taxon>
        <taxon>Hypericibacter</taxon>
    </lineage>
</organism>
<accession>A0A5J6MQP3</accession>
<evidence type="ECO:0000256" key="1">
    <source>
        <dbReference type="SAM" id="SignalP"/>
    </source>
</evidence>
<dbReference type="AlphaFoldDB" id="A0A5J6MQP3"/>
<protein>
    <submittedName>
        <fullName evidence="3">Oxidoreductase</fullName>
    </submittedName>
</protein>
<keyword evidence="1" id="KW-0732">Signal</keyword>
<proteinExistence type="predicted"/>
<dbReference type="Pfam" id="PF00174">
    <property type="entry name" value="Oxidored_molyb"/>
    <property type="match status" value="1"/>
</dbReference>
<name>A0A5J6MQP3_9PROT</name>
<evidence type="ECO:0000259" key="2">
    <source>
        <dbReference type="Pfam" id="PF00174"/>
    </source>
</evidence>
<evidence type="ECO:0000313" key="3">
    <source>
        <dbReference type="EMBL" id="QEX19673.1"/>
    </source>
</evidence>